<accession>X1UXY8</accession>
<sequence>DEETFIVQQATGVVYTYLDNDRDNITIEQFNSIWLNGTLVTGQAGENITLYYNNTLIEQGVPPLSNLTNFTTIGLYNITTFYDGNENYTSAYETWWVNVTEADVTPP</sequence>
<name>X1UXY8_9ZZZZ</name>
<evidence type="ECO:0000313" key="1">
    <source>
        <dbReference type="EMBL" id="GAJ22324.1"/>
    </source>
</evidence>
<feature type="non-terminal residue" evidence="1">
    <location>
        <position position="1"/>
    </location>
</feature>
<reference evidence="1" key="1">
    <citation type="journal article" date="2014" name="Front. Microbiol.">
        <title>High frequency of phylogenetically diverse reductive dehalogenase-homologous genes in deep subseafloor sedimentary metagenomes.</title>
        <authorList>
            <person name="Kawai M."/>
            <person name="Futagami T."/>
            <person name="Toyoda A."/>
            <person name="Takaki Y."/>
            <person name="Nishi S."/>
            <person name="Hori S."/>
            <person name="Arai W."/>
            <person name="Tsubouchi T."/>
            <person name="Morono Y."/>
            <person name="Uchiyama I."/>
            <person name="Ito T."/>
            <person name="Fujiyama A."/>
            <person name="Inagaki F."/>
            <person name="Takami H."/>
        </authorList>
    </citation>
    <scope>NUCLEOTIDE SEQUENCE</scope>
    <source>
        <strain evidence="1">Expedition CK06-06</strain>
    </source>
</reference>
<feature type="non-terminal residue" evidence="1">
    <location>
        <position position="107"/>
    </location>
</feature>
<comment type="caution">
    <text evidence="1">The sequence shown here is derived from an EMBL/GenBank/DDBJ whole genome shotgun (WGS) entry which is preliminary data.</text>
</comment>
<proteinExistence type="predicted"/>
<dbReference type="AlphaFoldDB" id="X1UXY8"/>
<gene>
    <name evidence="1" type="ORF">S12H4_61717</name>
</gene>
<dbReference type="EMBL" id="BARW01041079">
    <property type="protein sequence ID" value="GAJ22324.1"/>
    <property type="molecule type" value="Genomic_DNA"/>
</dbReference>
<organism evidence="1">
    <name type="scientific">marine sediment metagenome</name>
    <dbReference type="NCBI Taxonomy" id="412755"/>
    <lineage>
        <taxon>unclassified sequences</taxon>
        <taxon>metagenomes</taxon>
        <taxon>ecological metagenomes</taxon>
    </lineage>
</organism>
<protein>
    <submittedName>
        <fullName evidence="1">Uncharacterized protein</fullName>
    </submittedName>
</protein>